<name>A0AA38T8L9_9ASTR</name>
<protein>
    <recommendedName>
        <fullName evidence="1">Integrase zinc-binding domain-containing protein</fullName>
    </recommendedName>
</protein>
<accession>A0AA38T8L9</accession>
<comment type="caution">
    <text evidence="2">The sequence shown here is derived from an EMBL/GenBank/DDBJ whole genome shotgun (WGS) entry which is preliminary data.</text>
</comment>
<dbReference type="Pfam" id="PF17921">
    <property type="entry name" value="Integrase_H2C2"/>
    <property type="match status" value="1"/>
</dbReference>
<evidence type="ECO:0000313" key="2">
    <source>
        <dbReference type="EMBL" id="KAJ9552378.1"/>
    </source>
</evidence>
<organism evidence="2 3">
    <name type="scientific">Centaurea solstitialis</name>
    <name type="common">yellow star-thistle</name>
    <dbReference type="NCBI Taxonomy" id="347529"/>
    <lineage>
        <taxon>Eukaryota</taxon>
        <taxon>Viridiplantae</taxon>
        <taxon>Streptophyta</taxon>
        <taxon>Embryophyta</taxon>
        <taxon>Tracheophyta</taxon>
        <taxon>Spermatophyta</taxon>
        <taxon>Magnoliopsida</taxon>
        <taxon>eudicotyledons</taxon>
        <taxon>Gunneridae</taxon>
        <taxon>Pentapetalae</taxon>
        <taxon>asterids</taxon>
        <taxon>campanulids</taxon>
        <taxon>Asterales</taxon>
        <taxon>Asteraceae</taxon>
        <taxon>Carduoideae</taxon>
        <taxon>Cardueae</taxon>
        <taxon>Centaureinae</taxon>
        <taxon>Centaurea</taxon>
    </lineage>
</organism>
<dbReference type="Proteomes" id="UP001172457">
    <property type="component" value="Chromosome 4"/>
</dbReference>
<dbReference type="InterPro" id="IPR041588">
    <property type="entry name" value="Integrase_H2C2"/>
</dbReference>
<keyword evidence="3" id="KW-1185">Reference proteome</keyword>
<proteinExistence type="predicted"/>
<dbReference type="EMBL" id="JARYMX010000004">
    <property type="protein sequence ID" value="KAJ9552378.1"/>
    <property type="molecule type" value="Genomic_DNA"/>
</dbReference>
<reference evidence="2" key="1">
    <citation type="submission" date="2023-03" db="EMBL/GenBank/DDBJ databases">
        <title>Chromosome-scale reference genome and RAD-based genetic map of yellow starthistle (Centaurea solstitialis) reveal putative structural variation and QTLs associated with invader traits.</title>
        <authorList>
            <person name="Reatini B."/>
            <person name="Cang F.A."/>
            <person name="Jiang Q."/>
            <person name="Mckibben M.T.W."/>
            <person name="Barker M.S."/>
            <person name="Rieseberg L.H."/>
            <person name="Dlugosch K.M."/>
        </authorList>
    </citation>
    <scope>NUCLEOTIDE SEQUENCE</scope>
    <source>
        <strain evidence="2">CAN-66</strain>
        <tissue evidence="2">Leaf</tissue>
    </source>
</reference>
<evidence type="ECO:0000313" key="3">
    <source>
        <dbReference type="Proteomes" id="UP001172457"/>
    </source>
</evidence>
<dbReference type="AlphaFoldDB" id="A0AA38T8L9"/>
<gene>
    <name evidence="2" type="ORF">OSB04_016423</name>
</gene>
<dbReference type="Gene3D" id="1.10.340.70">
    <property type="match status" value="1"/>
</dbReference>
<sequence>MLDPKIETTLAARNLEAKVYIRGGTRQTLLEEAHQSRFSILPGATKMYRDLKTDYWQPRMKRDVARYVESGLTCLKIRVEH</sequence>
<evidence type="ECO:0000259" key="1">
    <source>
        <dbReference type="Pfam" id="PF17921"/>
    </source>
</evidence>
<feature type="domain" description="Integrase zinc-binding" evidence="1">
    <location>
        <begin position="25"/>
        <end position="77"/>
    </location>
</feature>